<dbReference type="Pfam" id="PF00155">
    <property type="entry name" value="Aminotran_1_2"/>
    <property type="match status" value="1"/>
</dbReference>
<evidence type="ECO:0000259" key="5">
    <source>
        <dbReference type="Pfam" id="PF00155"/>
    </source>
</evidence>
<organism evidence="6 7">
    <name type="scientific">Thermosynechococcus sichuanensis E542</name>
    <dbReference type="NCBI Taxonomy" id="2016101"/>
    <lineage>
        <taxon>Bacteria</taxon>
        <taxon>Bacillati</taxon>
        <taxon>Cyanobacteriota</taxon>
        <taxon>Cyanophyceae</taxon>
        <taxon>Acaryochloridales</taxon>
        <taxon>Thermosynechococcaceae</taxon>
        <taxon>Thermosynechococcus</taxon>
        <taxon>Thermosynechococcus sichuanensis</taxon>
    </lineage>
</organism>
<dbReference type="NCBIfam" id="NF005613">
    <property type="entry name" value="PRK07366.1"/>
    <property type="match status" value="1"/>
</dbReference>
<reference evidence="7" key="1">
    <citation type="submission" date="2018-09" db="EMBL/GenBank/DDBJ databases">
        <title>Complete genome sequence of thermophilic cyanobacteria strain Thermosynechococcus elongatus PKUAC-SCTE542.</title>
        <authorList>
            <person name="Liang Y."/>
            <person name="Tang J."/>
            <person name="Daroch M."/>
        </authorList>
    </citation>
    <scope>NUCLEOTIDE SEQUENCE [LARGE SCALE GENOMIC DNA]</scope>
    <source>
        <strain evidence="7">E542</strain>
    </source>
</reference>
<keyword evidence="7" id="KW-1185">Reference proteome</keyword>
<dbReference type="KEGG" id="tsq:D3A95_04485"/>
<dbReference type="InterPro" id="IPR004838">
    <property type="entry name" value="NHTrfase_class1_PyrdxlP-BS"/>
</dbReference>
<sequence>MRLADRLRYFQGNVFDAMDRAKAAVAATGQPIVDLSLGSADLPVADHILAAIEAAVRDASTYGYQLFASTATFRQAVATWFERRFGFRVDPEREVLTLIGSQEGTAHLPLAVMNPQEYALVLDPGYPSHAGGVYLAGGQLYPLCLRAENHFLPDLEAIPLPVREQAKLLILSYPHNPTTAVAPLDFFQTAVAFCDRHGILLVHDFPYIDLVFDAERAPSIFEVDRDRQVGIEFYSLSKSYNMGGFRIGFAIGRADVIAALRQIKSVIDFNQYAGILRGAIAALTGDQTCVQQTREIFRQRRDAFVQALGDHGWPVPLPPATMYVWAQLPEPWQGDSLGFCQALVKATGIAAAPGSGFGEGGEGYVRFALVRDRPCLEVAAAQIAEFSQTVL</sequence>
<dbReference type="CDD" id="cd00609">
    <property type="entry name" value="AAT_like"/>
    <property type="match status" value="1"/>
</dbReference>
<dbReference type="GO" id="GO:0008483">
    <property type="term" value="F:transaminase activity"/>
    <property type="evidence" value="ECO:0007669"/>
    <property type="project" value="UniProtKB-KW"/>
</dbReference>
<evidence type="ECO:0000313" key="6">
    <source>
        <dbReference type="EMBL" id="QLL29892.1"/>
    </source>
</evidence>
<evidence type="ECO:0000313" key="7">
    <source>
        <dbReference type="Proteomes" id="UP000261812"/>
    </source>
</evidence>
<feature type="domain" description="Aminotransferase class I/classII large" evidence="5">
    <location>
        <begin position="33"/>
        <end position="379"/>
    </location>
</feature>
<dbReference type="PANTHER" id="PTHR42832:SF2">
    <property type="entry name" value="ASPARTATE TRANSAMINASE"/>
    <property type="match status" value="1"/>
</dbReference>
<dbReference type="RefSeq" id="WP_181496442.1">
    <property type="nucleotide sequence ID" value="NZ_CP032152.1"/>
</dbReference>
<evidence type="ECO:0000256" key="2">
    <source>
        <dbReference type="ARBA" id="ARBA00022576"/>
    </source>
</evidence>
<keyword evidence="2 4" id="KW-0032">Aminotransferase</keyword>
<dbReference type="EC" id="2.6.1.-" evidence="4"/>
<dbReference type="Gene3D" id="3.40.640.10">
    <property type="entry name" value="Type I PLP-dependent aspartate aminotransferase-like (Major domain)"/>
    <property type="match status" value="1"/>
</dbReference>
<accession>A0A7D6IZI3</accession>
<dbReference type="AlphaFoldDB" id="A0A7D6IZI3"/>
<dbReference type="SUPFAM" id="SSF53383">
    <property type="entry name" value="PLP-dependent transferases"/>
    <property type="match status" value="1"/>
</dbReference>
<dbReference type="Gene3D" id="3.90.1150.10">
    <property type="entry name" value="Aspartate Aminotransferase, domain 1"/>
    <property type="match status" value="1"/>
</dbReference>
<dbReference type="PANTHER" id="PTHR42832">
    <property type="entry name" value="AMINO ACID AMINOTRANSFERASE"/>
    <property type="match status" value="1"/>
</dbReference>
<dbReference type="InterPro" id="IPR015422">
    <property type="entry name" value="PyrdxlP-dep_Trfase_small"/>
</dbReference>
<evidence type="ECO:0000256" key="4">
    <source>
        <dbReference type="RuleBase" id="RU000481"/>
    </source>
</evidence>
<dbReference type="InterPro" id="IPR050881">
    <property type="entry name" value="LL-DAP_aminotransferase"/>
</dbReference>
<dbReference type="EMBL" id="CP032152">
    <property type="protein sequence ID" value="QLL29892.1"/>
    <property type="molecule type" value="Genomic_DNA"/>
</dbReference>
<name>A0A7D6IZI3_9CYAN</name>
<proteinExistence type="inferred from homology"/>
<dbReference type="Proteomes" id="UP000261812">
    <property type="component" value="Chromosome"/>
</dbReference>
<dbReference type="GO" id="GO:0030170">
    <property type="term" value="F:pyridoxal phosphate binding"/>
    <property type="evidence" value="ECO:0007669"/>
    <property type="project" value="InterPro"/>
</dbReference>
<dbReference type="InterPro" id="IPR015424">
    <property type="entry name" value="PyrdxlP-dep_Trfase"/>
</dbReference>
<evidence type="ECO:0000256" key="3">
    <source>
        <dbReference type="ARBA" id="ARBA00022679"/>
    </source>
</evidence>
<comment type="similarity">
    <text evidence="4">Belongs to the class-I pyridoxal-phosphate-dependent aminotransferase family.</text>
</comment>
<dbReference type="InterPro" id="IPR015421">
    <property type="entry name" value="PyrdxlP-dep_Trfase_major"/>
</dbReference>
<dbReference type="PROSITE" id="PS00105">
    <property type="entry name" value="AA_TRANSFER_CLASS_1"/>
    <property type="match status" value="1"/>
</dbReference>
<dbReference type="InterPro" id="IPR004839">
    <property type="entry name" value="Aminotransferase_I/II_large"/>
</dbReference>
<evidence type="ECO:0000256" key="1">
    <source>
        <dbReference type="ARBA" id="ARBA00001933"/>
    </source>
</evidence>
<keyword evidence="3 4" id="KW-0808">Transferase</keyword>
<comment type="cofactor">
    <cofactor evidence="1 4">
        <name>pyridoxal 5'-phosphate</name>
        <dbReference type="ChEBI" id="CHEBI:597326"/>
    </cofactor>
</comment>
<protein>
    <recommendedName>
        <fullName evidence="4">Aminotransferase</fullName>
        <ecNumber evidence="4">2.6.1.-</ecNumber>
    </recommendedName>
</protein>
<gene>
    <name evidence="6" type="ORF">D3A95_04485</name>
</gene>